<name>A0A6V7XQK6_MELEN</name>
<keyword evidence="11" id="KW-0804">Transcription</keyword>
<keyword evidence="5" id="KW-0479">Metal-binding</keyword>
<dbReference type="InterPro" id="IPR036388">
    <property type="entry name" value="WH-like_DNA-bd_sf"/>
</dbReference>
<evidence type="ECO:0000256" key="1">
    <source>
        <dbReference type="ARBA" id="ARBA00004123"/>
    </source>
</evidence>
<dbReference type="Gene3D" id="3.40.630.30">
    <property type="match status" value="1"/>
</dbReference>
<dbReference type="GO" id="GO:0035267">
    <property type="term" value="C:NuA4 histone acetyltransferase complex"/>
    <property type="evidence" value="ECO:0007669"/>
    <property type="project" value="TreeGrafter"/>
</dbReference>
<evidence type="ECO:0000256" key="12">
    <source>
        <dbReference type="ARBA" id="ARBA00023204"/>
    </source>
</evidence>
<comment type="subcellular location">
    <subcellularLocation>
        <location evidence="1">Nucleus</location>
    </subcellularLocation>
</comment>
<dbReference type="Gene3D" id="3.30.60.60">
    <property type="entry name" value="N-acetyl transferase-like"/>
    <property type="match status" value="1"/>
</dbReference>
<dbReference type="Gene3D" id="2.30.30.140">
    <property type="match status" value="1"/>
</dbReference>
<feature type="compositionally biased region" description="Polar residues" evidence="16">
    <location>
        <begin position="157"/>
        <end position="182"/>
    </location>
</feature>
<dbReference type="PROSITE" id="PS51726">
    <property type="entry name" value="MYST_HAT"/>
    <property type="match status" value="1"/>
</dbReference>
<feature type="region of interest" description="Disordered" evidence="16">
    <location>
        <begin position="221"/>
        <end position="252"/>
    </location>
</feature>
<dbReference type="EC" id="2.3.1.48" evidence="3"/>
<proteinExistence type="inferred from homology"/>
<evidence type="ECO:0000256" key="15">
    <source>
        <dbReference type="PIRSR" id="PIRSR602717-51"/>
    </source>
</evidence>
<keyword evidence="13" id="KW-0539">Nucleus</keyword>
<comment type="similarity">
    <text evidence="2">Belongs to the MYST (SAS/MOZ) family.</text>
</comment>
<evidence type="ECO:0000313" key="20">
    <source>
        <dbReference type="Proteomes" id="UP000580250"/>
    </source>
</evidence>
<evidence type="ECO:0000256" key="7">
    <source>
        <dbReference type="ARBA" id="ARBA00022771"/>
    </source>
</evidence>
<dbReference type="PANTHER" id="PTHR10615">
    <property type="entry name" value="HISTONE ACETYLTRANSFERASE"/>
    <property type="match status" value="1"/>
</dbReference>
<dbReference type="InterPro" id="IPR000953">
    <property type="entry name" value="Chromo/chromo_shadow_dom"/>
</dbReference>
<dbReference type="GO" id="GO:0008270">
    <property type="term" value="F:zinc ion binding"/>
    <property type="evidence" value="ECO:0007669"/>
    <property type="project" value="UniProtKB-KW"/>
</dbReference>
<dbReference type="InterPro" id="IPR025995">
    <property type="entry name" value="Tudor-knot"/>
</dbReference>
<dbReference type="GO" id="GO:0046972">
    <property type="term" value="F:histone H4K16 acetyltransferase activity"/>
    <property type="evidence" value="ECO:0007669"/>
    <property type="project" value="TreeGrafter"/>
</dbReference>
<dbReference type="Pfam" id="PF01853">
    <property type="entry name" value="MOZ_SAS"/>
    <property type="match status" value="1"/>
</dbReference>
<evidence type="ECO:0000256" key="2">
    <source>
        <dbReference type="ARBA" id="ARBA00010107"/>
    </source>
</evidence>
<dbReference type="Pfam" id="PF17772">
    <property type="entry name" value="zf-MYST"/>
    <property type="match status" value="1"/>
</dbReference>
<evidence type="ECO:0000256" key="11">
    <source>
        <dbReference type="ARBA" id="ARBA00023163"/>
    </source>
</evidence>
<dbReference type="InterPro" id="IPR040706">
    <property type="entry name" value="Zf-MYST"/>
</dbReference>
<accession>A0A6V7XQK6</accession>
<evidence type="ECO:0000256" key="4">
    <source>
        <dbReference type="ARBA" id="ARBA00022679"/>
    </source>
</evidence>
<keyword evidence="6" id="KW-0227">DNA damage</keyword>
<dbReference type="GO" id="GO:0000724">
    <property type="term" value="P:double-strand break repair via homologous recombination"/>
    <property type="evidence" value="ECO:0007669"/>
    <property type="project" value="TreeGrafter"/>
</dbReference>
<dbReference type="InterPro" id="IPR050603">
    <property type="entry name" value="MYST_HAT"/>
</dbReference>
<evidence type="ECO:0000256" key="17">
    <source>
        <dbReference type="SAM" id="SignalP"/>
    </source>
</evidence>
<dbReference type="InterPro" id="IPR002717">
    <property type="entry name" value="HAT_MYST-type"/>
</dbReference>
<dbReference type="Proteomes" id="UP000580250">
    <property type="component" value="Unassembled WGS sequence"/>
</dbReference>
<evidence type="ECO:0000256" key="13">
    <source>
        <dbReference type="ARBA" id="ARBA00023242"/>
    </source>
</evidence>
<keyword evidence="10" id="KW-0805">Transcription regulation</keyword>
<comment type="caution">
    <text evidence="19">The sequence shown here is derived from an EMBL/GenBank/DDBJ whole genome shotgun (WGS) entry which is preliminary data.</text>
</comment>
<dbReference type="GO" id="GO:0005634">
    <property type="term" value="C:nucleus"/>
    <property type="evidence" value="ECO:0007669"/>
    <property type="project" value="UniProtKB-SubCell"/>
</dbReference>
<evidence type="ECO:0000256" key="6">
    <source>
        <dbReference type="ARBA" id="ARBA00022763"/>
    </source>
</evidence>
<evidence type="ECO:0000313" key="19">
    <source>
        <dbReference type="EMBL" id="CAD2201542.1"/>
    </source>
</evidence>
<dbReference type="SMART" id="SM00298">
    <property type="entry name" value="CHROMO"/>
    <property type="match status" value="1"/>
</dbReference>
<dbReference type="AlphaFoldDB" id="A0A6V7XQK6"/>
<dbReference type="SUPFAM" id="SSF54160">
    <property type="entry name" value="Chromo domain-like"/>
    <property type="match status" value="1"/>
</dbReference>
<dbReference type="GO" id="GO:0006355">
    <property type="term" value="P:regulation of DNA-templated transcription"/>
    <property type="evidence" value="ECO:0007669"/>
    <property type="project" value="InterPro"/>
</dbReference>
<sequence>MIIFIFLFLNDFIINLKITLKNKLLNEEMVCDLSTTTGIKSVDEQATNLMNSQTTYNNNNAEQFGGKRWNVEALYESCRLKVSMTNNGQTMTDAEVISKRKGLNGRWNFYVHYLDCNRRLDEWVDEDRLDLRTVRVPQRVRKSISTASFTSSPSISDLQQMDQQHSSFSVSDEQSSRGSTPEKQLELFRSPARSITGSRKRRHHGGSAAIHYVDANCTHISSEHSKPSVSNGINSYTPPPAPSLRGSMSKKGHSEDVLTRIRNVELIELGRNIIQPWYFSPYPKELTMLPCIYLCEFCLTYTKSRSSLTRHVAKCNLFHPPGNEIYRNGTISFFEIDGRKNKIYAQNLCLLAKLFLDHKTLYYDTDPFLFYVLTEYDQKGFRLVGYFSKEKESADEYNVACILVLPPFQKRGYGRLLIEFSYELSKIDGKTGSPEKPLSDLGFLSYRSYWFQTIMETILNIVREQGDPIPSQGENGEEEEDTQVSVSIMDLCELTSIRKEDILQTLEFYEINNYFRGEYVLTLTYEMIEAYQKSVEKRQLRIDPKYIRYVPKDWSKYRRQI</sequence>
<keyword evidence="9" id="KW-0007">Acetylation</keyword>
<dbReference type="FunFam" id="3.40.630.30:FF:000002">
    <property type="entry name" value="Histone acetyltransferase"/>
    <property type="match status" value="1"/>
</dbReference>
<gene>
    <name evidence="19" type="ORF">MENT_LOCUS55104</name>
</gene>
<dbReference type="SUPFAM" id="SSF55729">
    <property type="entry name" value="Acyl-CoA N-acyltransferases (Nat)"/>
    <property type="match status" value="1"/>
</dbReference>
<feature type="compositionally biased region" description="Polar residues" evidence="16">
    <location>
        <begin position="227"/>
        <end position="236"/>
    </location>
</feature>
<evidence type="ECO:0000256" key="9">
    <source>
        <dbReference type="ARBA" id="ARBA00022990"/>
    </source>
</evidence>
<keyword evidence="4" id="KW-0808">Transferase</keyword>
<dbReference type="PANTHER" id="PTHR10615:SF219">
    <property type="entry name" value="HISTONE ACETYLTRANSFERASE KAT5"/>
    <property type="match status" value="1"/>
</dbReference>
<evidence type="ECO:0000256" key="10">
    <source>
        <dbReference type="ARBA" id="ARBA00023015"/>
    </source>
</evidence>
<dbReference type="OrthoDB" id="787137at2759"/>
<keyword evidence="8" id="KW-0862">Zinc</keyword>
<feature type="compositionally biased region" description="Low complexity" evidence="16">
    <location>
        <begin position="143"/>
        <end position="156"/>
    </location>
</feature>
<dbReference type="EMBL" id="CAJEWN010002030">
    <property type="protein sequence ID" value="CAD2201542.1"/>
    <property type="molecule type" value="Genomic_DNA"/>
</dbReference>
<evidence type="ECO:0000259" key="18">
    <source>
        <dbReference type="PROSITE" id="PS51726"/>
    </source>
</evidence>
<keyword evidence="14" id="KW-0012">Acyltransferase</keyword>
<dbReference type="FunFam" id="3.30.60.60:FF:000001">
    <property type="entry name" value="Histone acetyltransferase"/>
    <property type="match status" value="1"/>
</dbReference>
<dbReference type="CDD" id="cd04301">
    <property type="entry name" value="NAT_SF"/>
    <property type="match status" value="1"/>
</dbReference>
<dbReference type="InterPro" id="IPR016181">
    <property type="entry name" value="Acyl_CoA_acyltransferase"/>
</dbReference>
<evidence type="ECO:0000256" key="3">
    <source>
        <dbReference type="ARBA" id="ARBA00013184"/>
    </source>
</evidence>
<evidence type="ECO:0000256" key="5">
    <source>
        <dbReference type="ARBA" id="ARBA00022723"/>
    </source>
</evidence>
<dbReference type="Gene3D" id="1.10.10.10">
    <property type="entry name" value="Winged helix-like DNA-binding domain superfamily/Winged helix DNA-binding domain"/>
    <property type="match status" value="1"/>
</dbReference>
<feature type="domain" description="MYST-type HAT" evidence="18">
    <location>
        <begin position="259"/>
        <end position="551"/>
    </location>
</feature>
<evidence type="ECO:0000256" key="8">
    <source>
        <dbReference type="ARBA" id="ARBA00022833"/>
    </source>
</evidence>
<keyword evidence="17" id="KW-0732">Signal</keyword>
<organism evidence="19 20">
    <name type="scientific">Meloidogyne enterolobii</name>
    <name type="common">Root-knot nematode worm</name>
    <name type="synonym">Meloidogyne mayaguensis</name>
    <dbReference type="NCBI Taxonomy" id="390850"/>
    <lineage>
        <taxon>Eukaryota</taxon>
        <taxon>Metazoa</taxon>
        <taxon>Ecdysozoa</taxon>
        <taxon>Nematoda</taxon>
        <taxon>Chromadorea</taxon>
        <taxon>Rhabditida</taxon>
        <taxon>Tylenchina</taxon>
        <taxon>Tylenchomorpha</taxon>
        <taxon>Tylenchoidea</taxon>
        <taxon>Meloidogynidae</taxon>
        <taxon>Meloidogyninae</taxon>
        <taxon>Meloidogyne</taxon>
    </lineage>
</organism>
<feature type="region of interest" description="Disordered" evidence="16">
    <location>
        <begin position="142"/>
        <end position="206"/>
    </location>
</feature>
<feature type="chain" id="PRO_5028040146" description="histone acetyltransferase" evidence="17">
    <location>
        <begin position="16"/>
        <end position="561"/>
    </location>
</feature>
<keyword evidence="12" id="KW-0234">DNA repair</keyword>
<dbReference type="Pfam" id="PF11717">
    <property type="entry name" value="Tudor-knot"/>
    <property type="match status" value="1"/>
</dbReference>
<evidence type="ECO:0000256" key="16">
    <source>
        <dbReference type="SAM" id="MobiDB-lite"/>
    </source>
</evidence>
<dbReference type="InterPro" id="IPR016197">
    <property type="entry name" value="Chromo-like_dom_sf"/>
</dbReference>
<evidence type="ECO:0000256" key="14">
    <source>
        <dbReference type="ARBA" id="ARBA00023315"/>
    </source>
</evidence>
<keyword evidence="7" id="KW-0863">Zinc-finger</keyword>
<feature type="signal peptide" evidence="17">
    <location>
        <begin position="1"/>
        <end position="15"/>
    </location>
</feature>
<reference evidence="19 20" key="1">
    <citation type="submission" date="2020-08" db="EMBL/GenBank/DDBJ databases">
        <authorList>
            <person name="Koutsovoulos G."/>
            <person name="Danchin GJ E."/>
        </authorList>
    </citation>
    <scope>NUCLEOTIDE SEQUENCE [LARGE SCALE GENOMIC DNA]</scope>
</reference>
<protein>
    <recommendedName>
        <fullName evidence="3">histone acetyltransferase</fullName>
        <ecNumber evidence="3">2.3.1.48</ecNumber>
    </recommendedName>
</protein>
<feature type="active site" description="Proton donor/acceptor" evidence="15">
    <location>
        <position position="435"/>
    </location>
</feature>